<dbReference type="AlphaFoldDB" id="A0A1Y5TTP4"/>
<keyword evidence="8" id="KW-0732">Signal</keyword>
<keyword evidence="3" id="KW-0645">Protease</keyword>
<keyword evidence="11" id="KW-1185">Reference proteome</keyword>
<dbReference type="EMBL" id="FWFZ01000024">
    <property type="protein sequence ID" value="SLN71904.1"/>
    <property type="molecule type" value="Genomic_DNA"/>
</dbReference>
<protein>
    <recommendedName>
        <fullName evidence="9">Lysine-specific metallo-endopeptidase domain-containing protein</fullName>
    </recommendedName>
</protein>
<dbReference type="SMART" id="SM01351">
    <property type="entry name" value="Aspzincin_M35"/>
    <property type="match status" value="1"/>
</dbReference>
<dbReference type="InterPro" id="IPR029463">
    <property type="entry name" value="Lys_MEP"/>
</dbReference>
<feature type="chain" id="PRO_5013074153" description="Lysine-specific metallo-endopeptidase domain-containing protein" evidence="8">
    <location>
        <begin position="18"/>
        <end position="203"/>
    </location>
</feature>
<dbReference type="GO" id="GO:0006508">
    <property type="term" value="P:proteolysis"/>
    <property type="evidence" value="ECO:0007669"/>
    <property type="project" value="UniProtKB-KW"/>
</dbReference>
<proteinExistence type="inferred from homology"/>
<evidence type="ECO:0000313" key="10">
    <source>
        <dbReference type="EMBL" id="SLN71904.1"/>
    </source>
</evidence>
<keyword evidence="4" id="KW-0479">Metal-binding</keyword>
<evidence type="ECO:0000256" key="2">
    <source>
        <dbReference type="ARBA" id="ARBA00010279"/>
    </source>
</evidence>
<keyword evidence="5" id="KW-0378">Hydrolase</keyword>
<dbReference type="InterPro" id="IPR024079">
    <property type="entry name" value="MetalloPept_cat_dom_sf"/>
</dbReference>
<dbReference type="OrthoDB" id="7649992at2"/>
<dbReference type="PANTHER" id="PTHR37016">
    <property type="match status" value="1"/>
</dbReference>
<comment type="cofactor">
    <cofactor evidence="1">
        <name>Zn(2+)</name>
        <dbReference type="ChEBI" id="CHEBI:29105"/>
    </cofactor>
</comment>
<feature type="domain" description="Lysine-specific metallo-endopeptidase" evidence="9">
    <location>
        <begin position="48"/>
        <end position="194"/>
    </location>
</feature>
<dbReference type="GO" id="GO:0004222">
    <property type="term" value="F:metalloendopeptidase activity"/>
    <property type="evidence" value="ECO:0007669"/>
    <property type="project" value="InterPro"/>
</dbReference>
<evidence type="ECO:0000256" key="1">
    <source>
        <dbReference type="ARBA" id="ARBA00001947"/>
    </source>
</evidence>
<evidence type="ECO:0000256" key="4">
    <source>
        <dbReference type="ARBA" id="ARBA00022723"/>
    </source>
</evidence>
<keyword evidence="7" id="KW-0482">Metalloprotease</keyword>
<evidence type="ECO:0000256" key="7">
    <source>
        <dbReference type="ARBA" id="ARBA00023049"/>
    </source>
</evidence>
<evidence type="ECO:0000259" key="9">
    <source>
        <dbReference type="SMART" id="SM01351"/>
    </source>
</evidence>
<dbReference type="PANTHER" id="PTHR37016:SF3">
    <property type="entry name" value="NEUTRAL PROTEASE 2-RELATED"/>
    <property type="match status" value="1"/>
</dbReference>
<dbReference type="InterPro" id="IPR034106">
    <property type="entry name" value="M35_peptidyl-Lys-like"/>
</dbReference>
<dbReference type="GO" id="GO:0046872">
    <property type="term" value="F:metal ion binding"/>
    <property type="evidence" value="ECO:0007669"/>
    <property type="project" value="UniProtKB-KW"/>
</dbReference>
<dbReference type="SUPFAM" id="SSF55486">
    <property type="entry name" value="Metalloproteases ('zincins'), catalytic domain"/>
    <property type="match status" value="1"/>
</dbReference>
<reference evidence="10 11" key="1">
    <citation type="submission" date="2017-03" db="EMBL/GenBank/DDBJ databases">
        <authorList>
            <person name="Afonso C.L."/>
            <person name="Miller P.J."/>
            <person name="Scott M.A."/>
            <person name="Spackman E."/>
            <person name="Goraichik I."/>
            <person name="Dimitrov K.M."/>
            <person name="Suarez D.L."/>
            <person name="Swayne D.E."/>
        </authorList>
    </citation>
    <scope>NUCLEOTIDE SEQUENCE [LARGE SCALE GENOMIC DNA]</scope>
    <source>
        <strain evidence="10 11">CECT 7023</strain>
    </source>
</reference>
<evidence type="ECO:0000256" key="5">
    <source>
        <dbReference type="ARBA" id="ARBA00022801"/>
    </source>
</evidence>
<accession>A0A1Y5TTP4</accession>
<sequence>MFVRIFAVLAVSLMAHAAAAHEFERCEKAEIESVLEALTAAEKLALRAAVSIGDTPEYRRWFGPYSKQNAADVRAAFKSIHTALRDVEVKVVCANIGEEDCDESMYANVWRHEHYAINLCPSFFRMPPIHAYSATSREMENGTRAGTIIHEMSHFDIVASTDDICYTRTTCSQMALQSRRVLTRNADSYQYFAEDMAYLPAFE</sequence>
<comment type="similarity">
    <text evidence="2">Belongs to the peptidase M35 family.</text>
</comment>
<dbReference type="InterPro" id="IPR050414">
    <property type="entry name" value="Fungal_M35_metalloproteases"/>
</dbReference>
<organism evidence="10 11">
    <name type="scientific">Roseisalinus antarcticus</name>
    <dbReference type="NCBI Taxonomy" id="254357"/>
    <lineage>
        <taxon>Bacteria</taxon>
        <taxon>Pseudomonadati</taxon>
        <taxon>Pseudomonadota</taxon>
        <taxon>Alphaproteobacteria</taxon>
        <taxon>Rhodobacterales</taxon>
        <taxon>Roseobacteraceae</taxon>
        <taxon>Roseisalinus</taxon>
    </lineage>
</organism>
<dbReference type="Proteomes" id="UP000193900">
    <property type="component" value="Unassembled WGS sequence"/>
</dbReference>
<gene>
    <name evidence="10" type="ORF">ROA7023_03560</name>
</gene>
<dbReference type="Gene3D" id="3.40.390.10">
    <property type="entry name" value="Collagenase (Catalytic Domain)"/>
    <property type="match status" value="1"/>
</dbReference>
<evidence type="ECO:0000256" key="8">
    <source>
        <dbReference type="SAM" id="SignalP"/>
    </source>
</evidence>
<feature type="signal peptide" evidence="8">
    <location>
        <begin position="1"/>
        <end position="17"/>
    </location>
</feature>
<dbReference type="Pfam" id="PF14521">
    <property type="entry name" value="Aspzincin_M35"/>
    <property type="match status" value="1"/>
</dbReference>
<evidence type="ECO:0000256" key="6">
    <source>
        <dbReference type="ARBA" id="ARBA00022833"/>
    </source>
</evidence>
<dbReference type="RefSeq" id="WP_159458570.1">
    <property type="nucleotide sequence ID" value="NZ_FWFZ01000024.1"/>
</dbReference>
<evidence type="ECO:0000313" key="11">
    <source>
        <dbReference type="Proteomes" id="UP000193900"/>
    </source>
</evidence>
<evidence type="ECO:0000256" key="3">
    <source>
        <dbReference type="ARBA" id="ARBA00022670"/>
    </source>
</evidence>
<dbReference type="CDD" id="cd11006">
    <property type="entry name" value="M35_peptidyl-Lys_like"/>
    <property type="match status" value="1"/>
</dbReference>
<keyword evidence="6" id="KW-0862">Zinc</keyword>
<name>A0A1Y5TTP4_9RHOB</name>